<organism evidence="2 3">
    <name type="scientific">Novosphingobium album</name>
    <name type="common">ex Liu et al. 2023</name>
    <dbReference type="NCBI Taxonomy" id="3031130"/>
    <lineage>
        <taxon>Bacteria</taxon>
        <taxon>Pseudomonadati</taxon>
        <taxon>Pseudomonadota</taxon>
        <taxon>Alphaproteobacteria</taxon>
        <taxon>Sphingomonadales</taxon>
        <taxon>Sphingomonadaceae</taxon>
        <taxon>Novosphingobium</taxon>
    </lineage>
</organism>
<proteinExistence type="predicted"/>
<dbReference type="Pfam" id="PF08681">
    <property type="entry name" value="TacA1"/>
    <property type="match status" value="1"/>
</dbReference>
<dbReference type="EMBL" id="JARESE010000066">
    <property type="protein sequence ID" value="MDE8653887.1"/>
    <property type="molecule type" value="Genomic_DNA"/>
</dbReference>
<keyword evidence="3" id="KW-1185">Reference proteome</keyword>
<protein>
    <submittedName>
        <fullName evidence="2">DUF1778 domain-containing protein</fullName>
    </submittedName>
</protein>
<sequence length="72" mass="8053">MAGQARSDRSASAHKDDVVQIRGVTEVEAILDQHSFILDAPQHEQFLATLDASPVPSSQLEKLMKRDPLWNR</sequence>
<dbReference type="InterPro" id="IPR014795">
    <property type="entry name" value="TacA_1-like"/>
</dbReference>
<dbReference type="Proteomes" id="UP001216253">
    <property type="component" value="Unassembled WGS sequence"/>
</dbReference>
<evidence type="ECO:0000256" key="1">
    <source>
        <dbReference type="ARBA" id="ARBA00022649"/>
    </source>
</evidence>
<accession>A0ABT5WVK9</accession>
<name>A0ABT5WVK9_9SPHN</name>
<keyword evidence="1" id="KW-1277">Toxin-antitoxin system</keyword>
<comment type="caution">
    <text evidence="2">The sequence shown here is derived from an EMBL/GenBank/DDBJ whole genome shotgun (WGS) entry which is preliminary data.</text>
</comment>
<evidence type="ECO:0000313" key="3">
    <source>
        <dbReference type="Proteomes" id="UP001216253"/>
    </source>
</evidence>
<evidence type="ECO:0000313" key="2">
    <source>
        <dbReference type="EMBL" id="MDE8653887.1"/>
    </source>
</evidence>
<gene>
    <name evidence="2" type="ORF">PYV00_19535</name>
</gene>
<reference evidence="2 3" key="1">
    <citation type="submission" date="2023-03" db="EMBL/GenBank/DDBJ databases">
        <title>NovoSphingobium album sp. nov. isolated from polycyclic aromatic hydrocarbons- and heavy-metal polluted soil.</title>
        <authorList>
            <person name="Liu Z."/>
            <person name="Wang K."/>
        </authorList>
    </citation>
    <scope>NUCLEOTIDE SEQUENCE [LARGE SCALE GENOMIC DNA]</scope>
    <source>
        <strain evidence="2 3">H3SJ31-1</strain>
    </source>
</reference>